<dbReference type="SUPFAM" id="SSF48371">
    <property type="entry name" value="ARM repeat"/>
    <property type="match status" value="1"/>
</dbReference>
<dbReference type="OrthoDB" id="9784740at2"/>
<dbReference type="KEGG" id="piv:NCTC13079_00025"/>
<dbReference type="AlphaFoldDB" id="A0A3S5BVP4"/>
<dbReference type="RefSeq" id="WP_126464514.1">
    <property type="nucleotide sequence ID" value="NZ_LR134523.1"/>
</dbReference>
<sequence>MDLQERLLDAATETHKRFMENLLPDIPSDTILGVKTGTLREMAKGLPRTFLDELPHRYYEENLLHSFMINDLPAKELIFRIEAFFPYVDNWAVTDSISPKAISRHPRSYLPVFRDWAREARPFPARVGIVLALRHLGTDPDYLIDEMAKIHHENYYVQMALGWFFAEALLYRKERVFALLAAEDFSSAVRKKTIQKARESWRIPDEVKEALLPYR</sequence>
<accession>A0A3S5BVP4</accession>
<keyword evidence="2" id="KW-1185">Reference proteome</keyword>
<dbReference type="InterPro" id="IPR014825">
    <property type="entry name" value="DNA_alkylation"/>
</dbReference>
<gene>
    <name evidence="1" type="ORF">NCTC13079_00025</name>
</gene>
<name>A0A3S5BVP4_9FIRM</name>
<protein>
    <submittedName>
        <fullName evidence="1">DNA alkylation repair enzyme</fullName>
    </submittedName>
</protein>
<dbReference type="Pfam" id="PF08713">
    <property type="entry name" value="DNA_alkylation"/>
    <property type="match status" value="1"/>
</dbReference>
<dbReference type="InterPro" id="IPR016024">
    <property type="entry name" value="ARM-type_fold"/>
</dbReference>
<dbReference type="Proteomes" id="UP000269544">
    <property type="component" value="Chromosome"/>
</dbReference>
<dbReference type="Gene3D" id="1.25.10.90">
    <property type="match status" value="1"/>
</dbReference>
<reference evidence="1 2" key="1">
    <citation type="submission" date="2018-12" db="EMBL/GenBank/DDBJ databases">
        <authorList>
            <consortium name="Pathogen Informatics"/>
        </authorList>
    </citation>
    <scope>NUCLEOTIDE SEQUENCE [LARGE SCALE GENOMIC DNA]</scope>
    <source>
        <strain evidence="1 2">NCTC13079</strain>
    </source>
</reference>
<dbReference type="CDD" id="cd06561">
    <property type="entry name" value="AlkD_like"/>
    <property type="match status" value="1"/>
</dbReference>
<evidence type="ECO:0000313" key="2">
    <source>
        <dbReference type="Proteomes" id="UP000269544"/>
    </source>
</evidence>
<proteinExistence type="predicted"/>
<organism evidence="1 2">
    <name type="scientific">Aedoeadaptatus ivorii</name>
    <dbReference type="NCBI Taxonomy" id="54006"/>
    <lineage>
        <taxon>Bacteria</taxon>
        <taxon>Bacillati</taxon>
        <taxon>Bacillota</taxon>
        <taxon>Tissierellia</taxon>
        <taxon>Tissierellales</taxon>
        <taxon>Peptoniphilaceae</taxon>
        <taxon>Aedoeadaptatus</taxon>
    </lineage>
</organism>
<evidence type="ECO:0000313" key="1">
    <source>
        <dbReference type="EMBL" id="VEJ34185.1"/>
    </source>
</evidence>
<dbReference type="EMBL" id="LR134523">
    <property type="protein sequence ID" value="VEJ34185.1"/>
    <property type="molecule type" value="Genomic_DNA"/>
</dbReference>